<accession>A0A0E9TJQ7</accession>
<sequence length="69" mass="7670">MDGKKQTLCVQSPVLGWVPCSSKLLLGVSPYPTTVNFILHYIHYHVSHISDTCISTISTKFSSTFILMP</sequence>
<name>A0A0E9TJQ7_ANGAN</name>
<proteinExistence type="predicted"/>
<dbReference type="AlphaFoldDB" id="A0A0E9TJQ7"/>
<organism evidence="1">
    <name type="scientific">Anguilla anguilla</name>
    <name type="common">European freshwater eel</name>
    <name type="synonym">Muraena anguilla</name>
    <dbReference type="NCBI Taxonomy" id="7936"/>
    <lineage>
        <taxon>Eukaryota</taxon>
        <taxon>Metazoa</taxon>
        <taxon>Chordata</taxon>
        <taxon>Craniata</taxon>
        <taxon>Vertebrata</taxon>
        <taxon>Euteleostomi</taxon>
        <taxon>Actinopterygii</taxon>
        <taxon>Neopterygii</taxon>
        <taxon>Teleostei</taxon>
        <taxon>Anguilliformes</taxon>
        <taxon>Anguillidae</taxon>
        <taxon>Anguilla</taxon>
    </lineage>
</organism>
<evidence type="ECO:0000313" key="1">
    <source>
        <dbReference type="EMBL" id="JAH53899.1"/>
    </source>
</evidence>
<protein>
    <submittedName>
        <fullName evidence="1">Uncharacterized protein</fullName>
    </submittedName>
</protein>
<reference evidence="1" key="2">
    <citation type="journal article" date="2015" name="Fish Shellfish Immunol.">
        <title>Early steps in the European eel (Anguilla anguilla)-Vibrio vulnificus interaction in the gills: Role of the RtxA13 toxin.</title>
        <authorList>
            <person name="Callol A."/>
            <person name="Pajuelo D."/>
            <person name="Ebbesson L."/>
            <person name="Teles M."/>
            <person name="MacKenzie S."/>
            <person name="Amaro C."/>
        </authorList>
    </citation>
    <scope>NUCLEOTIDE SEQUENCE</scope>
</reference>
<dbReference type="EMBL" id="GBXM01054678">
    <property type="protein sequence ID" value="JAH53899.1"/>
    <property type="molecule type" value="Transcribed_RNA"/>
</dbReference>
<reference evidence="1" key="1">
    <citation type="submission" date="2014-11" db="EMBL/GenBank/DDBJ databases">
        <authorList>
            <person name="Amaro Gonzalez C."/>
        </authorList>
    </citation>
    <scope>NUCLEOTIDE SEQUENCE</scope>
</reference>